<evidence type="ECO:0000256" key="2">
    <source>
        <dbReference type="ARBA" id="ARBA00005582"/>
    </source>
</evidence>
<evidence type="ECO:0000256" key="11">
    <source>
        <dbReference type="ARBA" id="ARBA00038905"/>
    </source>
</evidence>
<comment type="similarity">
    <text evidence="2">Belongs to the Nudix hydrolase family.</text>
</comment>
<sequence>MMEKVIKVVGAILIEEGKILIAQRVPGRSLENMWEFPGGKIEMHETPREALIREIIEELKIQVQVEEEVFECTRYAYDFGTVELTTYRCQLIAGTPMLMEHTAIDWVTPEELDQFVFAPADIPAVEKLKVQGVE</sequence>
<dbReference type="GO" id="GO:0044715">
    <property type="term" value="F:8-oxo-dGDP phosphatase activity"/>
    <property type="evidence" value="ECO:0007669"/>
    <property type="project" value="TreeGrafter"/>
</dbReference>
<evidence type="ECO:0000256" key="4">
    <source>
        <dbReference type="ARBA" id="ARBA00022705"/>
    </source>
</evidence>
<dbReference type="SUPFAM" id="SSF55811">
    <property type="entry name" value="Nudix"/>
    <property type="match status" value="1"/>
</dbReference>
<keyword evidence="5" id="KW-0479">Metal-binding</keyword>
<evidence type="ECO:0000256" key="10">
    <source>
        <dbReference type="ARBA" id="ARBA00035861"/>
    </source>
</evidence>
<evidence type="ECO:0000256" key="3">
    <source>
        <dbReference type="ARBA" id="ARBA00022457"/>
    </source>
</evidence>
<dbReference type="Gene3D" id="3.90.79.10">
    <property type="entry name" value="Nucleoside Triphosphate Pyrophosphohydrolase"/>
    <property type="match status" value="1"/>
</dbReference>
<dbReference type="PANTHER" id="PTHR47707:SF1">
    <property type="entry name" value="NUDIX HYDROLASE FAMILY PROTEIN"/>
    <property type="match status" value="1"/>
</dbReference>
<evidence type="ECO:0000256" key="6">
    <source>
        <dbReference type="ARBA" id="ARBA00022763"/>
    </source>
</evidence>
<proteinExistence type="inferred from homology"/>
<keyword evidence="7" id="KW-0378">Hydrolase</keyword>
<name>S0P238_9ENTE</name>
<organism evidence="13 14">
    <name type="scientific">Enterococcus sulfureus ATCC 49903</name>
    <dbReference type="NCBI Taxonomy" id="1140003"/>
    <lineage>
        <taxon>Bacteria</taxon>
        <taxon>Bacillati</taxon>
        <taxon>Bacillota</taxon>
        <taxon>Bacilli</taxon>
        <taxon>Lactobacillales</taxon>
        <taxon>Enterococcaceae</taxon>
        <taxon>Enterococcus</taxon>
    </lineage>
</organism>
<feature type="domain" description="Nudix hydrolase" evidence="12">
    <location>
        <begin position="4"/>
        <end position="130"/>
    </location>
</feature>
<comment type="cofactor">
    <cofactor evidence="1">
        <name>Mg(2+)</name>
        <dbReference type="ChEBI" id="CHEBI:18420"/>
    </cofactor>
</comment>
<evidence type="ECO:0000256" key="9">
    <source>
        <dbReference type="ARBA" id="ARBA00023204"/>
    </source>
</evidence>
<evidence type="ECO:0000259" key="12">
    <source>
        <dbReference type="PROSITE" id="PS51462"/>
    </source>
</evidence>
<evidence type="ECO:0000256" key="5">
    <source>
        <dbReference type="ARBA" id="ARBA00022723"/>
    </source>
</evidence>
<dbReference type="InterPro" id="IPR015797">
    <property type="entry name" value="NUDIX_hydrolase-like_dom_sf"/>
</dbReference>
<dbReference type="GO" id="GO:0044716">
    <property type="term" value="F:8-oxo-GDP phosphatase activity"/>
    <property type="evidence" value="ECO:0007669"/>
    <property type="project" value="TreeGrafter"/>
</dbReference>
<keyword evidence="4" id="KW-0235">DNA replication</keyword>
<keyword evidence="3" id="KW-0515">Mutator protein</keyword>
<reference evidence="13 14" key="1">
    <citation type="submission" date="2013-03" db="EMBL/GenBank/DDBJ databases">
        <title>The Genome Sequence of Enterococcus sulfureus ATCC_49903 (PacBio/Illumina hybrid assembly).</title>
        <authorList>
            <consortium name="The Broad Institute Genomics Platform"/>
            <consortium name="The Broad Institute Genome Sequencing Center for Infectious Disease"/>
            <person name="Earl A."/>
            <person name="Russ C."/>
            <person name="Gilmore M."/>
            <person name="Surin D."/>
            <person name="Walker B."/>
            <person name="Young S."/>
            <person name="Zeng Q."/>
            <person name="Gargeya S."/>
            <person name="Fitzgerald M."/>
            <person name="Haas B."/>
            <person name="Abouelleil A."/>
            <person name="Allen A.W."/>
            <person name="Alvarado L."/>
            <person name="Arachchi H.M."/>
            <person name="Berlin A.M."/>
            <person name="Chapman S.B."/>
            <person name="Gainer-Dewar J."/>
            <person name="Goldberg J."/>
            <person name="Griggs A."/>
            <person name="Gujja S."/>
            <person name="Hansen M."/>
            <person name="Howarth C."/>
            <person name="Imamovic A."/>
            <person name="Ireland A."/>
            <person name="Larimer J."/>
            <person name="McCowan C."/>
            <person name="Murphy C."/>
            <person name="Pearson M."/>
            <person name="Poon T.W."/>
            <person name="Priest M."/>
            <person name="Roberts A."/>
            <person name="Saif S."/>
            <person name="Shea T."/>
            <person name="Sisk P."/>
            <person name="Sykes S."/>
            <person name="Wortman J."/>
            <person name="Nusbaum C."/>
            <person name="Birren B."/>
        </authorList>
    </citation>
    <scope>NUCLEOTIDE SEQUENCE [LARGE SCALE GENOMIC DNA]</scope>
    <source>
        <strain evidence="13 14">ATCC 49903</strain>
    </source>
</reference>
<comment type="catalytic activity">
    <reaction evidence="10">
        <text>8-oxo-dGTP + H2O = 8-oxo-dGMP + diphosphate + H(+)</text>
        <dbReference type="Rhea" id="RHEA:31575"/>
        <dbReference type="ChEBI" id="CHEBI:15377"/>
        <dbReference type="ChEBI" id="CHEBI:15378"/>
        <dbReference type="ChEBI" id="CHEBI:33019"/>
        <dbReference type="ChEBI" id="CHEBI:63224"/>
        <dbReference type="ChEBI" id="CHEBI:77896"/>
        <dbReference type="EC" id="3.6.1.55"/>
    </reaction>
</comment>
<dbReference type="EC" id="3.6.1.55" evidence="11"/>
<dbReference type="InterPro" id="IPR020476">
    <property type="entry name" value="Nudix_hydrolase"/>
</dbReference>
<protein>
    <recommendedName>
        <fullName evidence="11">8-oxo-dGTP diphosphatase</fullName>
        <ecNumber evidence="11">3.6.1.55</ecNumber>
    </recommendedName>
</protein>
<evidence type="ECO:0000256" key="1">
    <source>
        <dbReference type="ARBA" id="ARBA00001946"/>
    </source>
</evidence>
<keyword evidence="14" id="KW-1185">Reference proteome</keyword>
<dbReference type="InterPro" id="IPR000086">
    <property type="entry name" value="NUDIX_hydrolase_dom"/>
</dbReference>
<evidence type="ECO:0000313" key="13">
    <source>
        <dbReference type="EMBL" id="EOT84245.1"/>
    </source>
</evidence>
<dbReference type="EMBL" id="ASWO01000004">
    <property type="protein sequence ID" value="EOT84245.1"/>
    <property type="molecule type" value="Genomic_DNA"/>
</dbReference>
<comment type="caution">
    <text evidence="13">The sequence shown here is derived from an EMBL/GenBank/DDBJ whole genome shotgun (WGS) entry which is preliminary data.</text>
</comment>
<dbReference type="PRINTS" id="PR00502">
    <property type="entry name" value="NUDIXFAMILY"/>
</dbReference>
<dbReference type="Pfam" id="PF14815">
    <property type="entry name" value="NUDIX_4"/>
    <property type="match status" value="1"/>
</dbReference>
<dbReference type="STRING" id="1140003.OMY_02196"/>
<dbReference type="PANTHER" id="PTHR47707">
    <property type="entry name" value="8-OXO-DGTP DIPHOSPHATASE"/>
    <property type="match status" value="1"/>
</dbReference>
<keyword evidence="8" id="KW-0460">Magnesium</keyword>
<dbReference type="eggNOG" id="COG1051">
    <property type="taxonomic scope" value="Bacteria"/>
</dbReference>
<dbReference type="InterPro" id="IPR047127">
    <property type="entry name" value="MutT-like"/>
</dbReference>
<dbReference type="GO" id="GO:0035539">
    <property type="term" value="F:8-oxo-7,8-dihydrodeoxyguanosine triphosphate pyrophosphatase activity"/>
    <property type="evidence" value="ECO:0007669"/>
    <property type="project" value="UniProtKB-EC"/>
</dbReference>
<dbReference type="OrthoDB" id="9810648at2"/>
<gene>
    <name evidence="13" type="ORF">I573_01146</name>
</gene>
<evidence type="ECO:0000256" key="7">
    <source>
        <dbReference type="ARBA" id="ARBA00022801"/>
    </source>
</evidence>
<dbReference type="GO" id="GO:0006260">
    <property type="term" value="P:DNA replication"/>
    <property type="evidence" value="ECO:0007669"/>
    <property type="project" value="UniProtKB-KW"/>
</dbReference>
<accession>S0P238</accession>
<evidence type="ECO:0000313" key="14">
    <source>
        <dbReference type="Proteomes" id="UP000015961"/>
    </source>
</evidence>
<dbReference type="PROSITE" id="PS51462">
    <property type="entry name" value="NUDIX"/>
    <property type="match status" value="1"/>
</dbReference>
<dbReference type="AlphaFoldDB" id="S0P238"/>
<keyword evidence="9" id="KW-0234">DNA repair</keyword>
<dbReference type="GO" id="GO:0008413">
    <property type="term" value="F:8-oxo-7,8-dihydroguanosine triphosphate pyrophosphatase activity"/>
    <property type="evidence" value="ECO:0007669"/>
    <property type="project" value="TreeGrafter"/>
</dbReference>
<dbReference type="GO" id="GO:0006281">
    <property type="term" value="P:DNA repair"/>
    <property type="evidence" value="ECO:0007669"/>
    <property type="project" value="UniProtKB-KW"/>
</dbReference>
<keyword evidence="6" id="KW-0227">DNA damage</keyword>
<dbReference type="CDD" id="cd03425">
    <property type="entry name" value="NUDIX_MutT_NudA_like"/>
    <property type="match status" value="1"/>
</dbReference>
<dbReference type="PATRIC" id="fig|1140003.3.peg.2108"/>
<dbReference type="InterPro" id="IPR029119">
    <property type="entry name" value="MutY_C"/>
</dbReference>
<evidence type="ECO:0000256" key="8">
    <source>
        <dbReference type="ARBA" id="ARBA00022842"/>
    </source>
</evidence>
<dbReference type="Proteomes" id="UP000015961">
    <property type="component" value="Unassembled WGS sequence"/>
</dbReference>
<dbReference type="RefSeq" id="WP_016186612.1">
    <property type="nucleotide sequence ID" value="NZ_ASWO01000004.1"/>
</dbReference>
<dbReference type="GO" id="GO:0046872">
    <property type="term" value="F:metal ion binding"/>
    <property type="evidence" value="ECO:0007669"/>
    <property type="project" value="UniProtKB-KW"/>
</dbReference>